<dbReference type="EMBL" id="AEON01000002">
    <property type="protein sequence ID" value="EFT82563.1"/>
    <property type="molecule type" value="Genomic_DNA"/>
</dbReference>
<feature type="region of interest" description="Disordered" evidence="1">
    <location>
        <begin position="1"/>
        <end position="34"/>
    </location>
</feature>
<sequence>MKGSPVFSDDDNQPYDDSAHGGQPYDDLEETQNELSRKIDEIDTKMAHSRKEARKVKQTCEELLAAAKKELLAVQDQANDGMLSFSFADDACAHVEESISSFIRSLDDYTESHNKALHQMDDEKERLLYEKRRAWDSSPSPSCD</sequence>
<reference evidence="2 3" key="1">
    <citation type="submission" date="2010-12" db="EMBL/GenBank/DDBJ databases">
        <authorList>
            <person name="Muzny D."/>
            <person name="Qin X."/>
            <person name="Buhay C."/>
            <person name="Dugan-Rocha S."/>
            <person name="Ding Y."/>
            <person name="Chen G."/>
            <person name="Hawes A."/>
            <person name="Holder M."/>
            <person name="Jhangiani S."/>
            <person name="Johnson A."/>
            <person name="Khan Z."/>
            <person name="Li Z."/>
            <person name="Liu W."/>
            <person name="Liu X."/>
            <person name="Perez L."/>
            <person name="Shen H."/>
            <person name="Wang Q."/>
            <person name="Watt J."/>
            <person name="Xi L."/>
            <person name="Xin Y."/>
            <person name="Zhou J."/>
            <person name="Deng J."/>
            <person name="Jiang H."/>
            <person name="Liu Y."/>
            <person name="Qu J."/>
            <person name="Song X.-Z."/>
            <person name="Zhang L."/>
            <person name="Villasana D."/>
            <person name="Johnson A."/>
            <person name="Liu J."/>
            <person name="Liyanage D."/>
            <person name="Lorensuhewa L."/>
            <person name="Robinson T."/>
            <person name="Song A."/>
            <person name="Song B.-B."/>
            <person name="Dinh H."/>
            <person name="Thornton R."/>
            <person name="Coyle M."/>
            <person name="Francisco L."/>
            <person name="Jackson L."/>
            <person name="Javaid M."/>
            <person name="Korchina V."/>
            <person name="Kovar C."/>
            <person name="Mata R."/>
            <person name="Mathew T."/>
            <person name="Ngo R."/>
            <person name="Nguyen L."/>
            <person name="Nguyen N."/>
            <person name="Okwuonu G."/>
            <person name="Ongeri F."/>
            <person name="Pham C."/>
            <person name="Simmons D."/>
            <person name="Wilczek-Boney K."/>
            <person name="Hale W."/>
            <person name="Jakkamsetti A."/>
            <person name="Pham P."/>
            <person name="Ruth R."/>
            <person name="San Lucas F."/>
            <person name="Warren J."/>
            <person name="Zhang J."/>
            <person name="Zhao Z."/>
            <person name="Zhou C."/>
            <person name="Zhu D."/>
            <person name="Lee S."/>
            <person name="Bess C."/>
            <person name="Blankenburg K."/>
            <person name="Forbes L."/>
            <person name="Fu Q."/>
            <person name="Gubbala S."/>
            <person name="Hirani K."/>
            <person name="Jayaseelan J.C."/>
            <person name="Lara F."/>
            <person name="Munidasa M."/>
            <person name="Palculict T."/>
            <person name="Patil S."/>
            <person name="Pu L.-L."/>
            <person name="Saada N."/>
            <person name="Tang L."/>
            <person name="Weissenberger G."/>
            <person name="Zhu Y."/>
            <person name="Hemphill L."/>
            <person name="Shang Y."/>
            <person name="Youmans B."/>
            <person name="Ayvaz T."/>
            <person name="Ross M."/>
            <person name="Santibanez J."/>
            <person name="Aqrawi P."/>
            <person name="Gross S."/>
            <person name="Joshi V."/>
            <person name="Fowler G."/>
            <person name="Nazareth L."/>
            <person name="Reid J."/>
            <person name="Worley K."/>
            <person name="Petrosino J."/>
            <person name="Highlander S."/>
            <person name="Gibbs R."/>
        </authorList>
    </citation>
    <scope>NUCLEOTIDE SEQUENCE [LARGE SCALE GENOMIC DNA]</scope>
    <source>
        <strain evidence="2 3">DSM 10105</strain>
    </source>
</reference>
<keyword evidence="3" id="KW-1185">Reference proteome</keyword>
<dbReference type="AlphaFoldDB" id="E6K2K9"/>
<accession>E6K2K9</accession>
<proteinExistence type="predicted"/>
<evidence type="ECO:0000256" key="1">
    <source>
        <dbReference type="SAM" id="MobiDB-lite"/>
    </source>
</evidence>
<dbReference type="Proteomes" id="UP000004946">
    <property type="component" value="Chromosome"/>
</dbReference>
<dbReference type="HOGENOM" id="CLU_1843194_0_0_11"/>
<evidence type="ECO:0000313" key="3">
    <source>
        <dbReference type="Proteomes" id="UP000004946"/>
    </source>
</evidence>
<protein>
    <submittedName>
        <fullName evidence="2">Uncharacterized protein</fullName>
    </submittedName>
</protein>
<gene>
    <name evidence="2" type="ORF">HMPREF0620_1248</name>
</gene>
<organism evidence="2 3">
    <name type="scientific">Parascardovia denticolens DSM 10105 = JCM 12538</name>
    <dbReference type="NCBI Taxonomy" id="864564"/>
    <lineage>
        <taxon>Bacteria</taxon>
        <taxon>Bacillati</taxon>
        <taxon>Actinomycetota</taxon>
        <taxon>Actinomycetes</taxon>
        <taxon>Bifidobacteriales</taxon>
        <taxon>Bifidobacteriaceae</taxon>
        <taxon>Parascardovia</taxon>
    </lineage>
</organism>
<comment type="caution">
    <text evidence="2">The sequence shown here is derived from an EMBL/GenBank/DDBJ whole genome shotgun (WGS) entry which is preliminary data.</text>
</comment>
<evidence type="ECO:0000313" key="2">
    <source>
        <dbReference type="EMBL" id="EFT82563.1"/>
    </source>
</evidence>
<name>E6K2K9_PARDN</name>